<proteinExistence type="predicted"/>
<name>A0AA40JZ78_9PEZI</name>
<evidence type="ECO:0000313" key="1">
    <source>
        <dbReference type="EMBL" id="KAK0740594.1"/>
    </source>
</evidence>
<accession>A0AA40JZ78</accession>
<dbReference type="Proteomes" id="UP001172155">
    <property type="component" value="Unassembled WGS sequence"/>
</dbReference>
<sequence length="212" mass="23421">MKQSARPSSNAKKYASSRLTQISAGLVRFQVRSAAYIQSLFSLFLFGLGSRYDGVLRGTLVLTSLALLSLHHATVSLTVLTVVMLPLHFVESWRIESPGLFVAQQLRLGTYSAMQIWLALQAPCFGSSPECKLCTKSGVLWYSFNVASDWGRISRIAAVLIVGISWVKSTLLTYGPLHSIQAVPAMFSESRAARWSDFAKSTQSDLVAWRRE</sequence>
<dbReference type="AlphaFoldDB" id="A0AA40JZ78"/>
<protein>
    <submittedName>
        <fullName evidence="1">Uncharacterized protein</fullName>
    </submittedName>
</protein>
<evidence type="ECO:0000313" key="2">
    <source>
        <dbReference type="Proteomes" id="UP001172155"/>
    </source>
</evidence>
<dbReference type="EMBL" id="JAUKUD010000006">
    <property type="protein sequence ID" value="KAK0740594.1"/>
    <property type="molecule type" value="Genomic_DNA"/>
</dbReference>
<gene>
    <name evidence="1" type="ORF">B0T18DRAFT_393378</name>
</gene>
<organism evidence="1 2">
    <name type="scientific">Schizothecium vesticola</name>
    <dbReference type="NCBI Taxonomy" id="314040"/>
    <lineage>
        <taxon>Eukaryota</taxon>
        <taxon>Fungi</taxon>
        <taxon>Dikarya</taxon>
        <taxon>Ascomycota</taxon>
        <taxon>Pezizomycotina</taxon>
        <taxon>Sordariomycetes</taxon>
        <taxon>Sordariomycetidae</taxon>
        <taxon>Sordariales</taxon>
        <taxon>Schizotheciaceae</taxon>
        <taxon>Schizothecium</taxon>
    </lineage>
</organism>
<keyword evidence="2" id="KW-1185">Reference proteome</keyword>
<reference evidence="1" key="1">
    <citation type="submission" date="2023-06" db="EMBL/GenBank/DDBJ databases">
        <title>Genome-scale phylogeny and comparative genomics of the fungal order Sordariales.</title>
        <authorList>
            <consortium name="Lawrence Berkeley National Laboratory"/>
            <person name="Hensen N."/>
            <person name="Bonometti L."/>
            <person name="Westerberg I."/>
            <person name="Brannstrom I.O."/>
            <person name="Guillou S."/>
            <person name="Cros-Aarteil S."/>
            <person name="Calhoun S."/>
            <person name="Haridas S."/>
            <person name="Kuo A."/>
            <person name="Mondo S."/>
            <person name="Pangilinan J."/>
            <person name="Riley R."/>
            <person name="LaButti K."/>
            <person name="Andreopoulos B."/>
            <person name="Lipzen A."/>
            <person name="Chen C."/>
            <person name="Yanf M."/>
            <person name="Daum C."/>
            <person name="Ng V."/>
            <person name="Clum A."/>
            <person name="Steindorff A."/>
            <person name="Ohm R."/>
            <person name="Martin F."/>
            <person name="Silar P."/>
            <person name="Natvig D."/>
            <person name="Lalanne C."/>
            <person name="Gautier V."/>
            <person name="Ament-velasquez S.L."/>
            <person name="Kruys A."/>
            <person name="Hutchinson M.I."/>
            <person name="Powell A.J."/>
            <person name="Barry K."/>
            <person name="Miller A.N."/>
            <person name="Grigoriev I.V."/>
            <person name="Debuchy R."/>
            <person name="Gladieux P."/>
            <person name="Thoren M.H."/>
            <person name="Johannesson H."/>
        </authorList>
    </citation>
    <scope>NUCLEOTIDE SEQUENCE</scope>
    <source>
        <strain evidence="1">SMH3187-1</strain>
    </source>
</reference>
<comment type="caution">
    <text evidence="1">The sequence shown here is derived from an EMBL/GenBank/DDBJ whole genome shotgun (WGS) entry which is preliminary data.</text>
</comment>